<dbReference type="AlphaFoldDB" id="A0AAD7M9U4"/>
<keyword evidence="2" id="KW-1185">Reference proteome</keyword>
<proteinExistence type="predicted"/>
<evidence type="ECO:0000313" key="1">
    <source>
        <dbReference type="EMBL" id="KAJ7707283.1"/>
    </source>
</evidence>
<comment type="caution">
    <text evidence="1">The sequence shown here is derived from an EMBL/GenBank/DDBJ whole genome shotgun (WGS) entry which is preliminary data.</text>
</comment>
<reference evidence="1" key="1">
    <citation type="submission" date="2023-03" db="EMBL/GenBank/DDBJ databases">
        <title>Massive genome expansion in bonnet fungi (Mycena s.s.) driven by repeated elements and novel gene families across ecological guilds.</title>
        <authorList>
            <consortium name="Lawrence Berkeley National Laboratory"/>
            <person name="Harder C.B."/>
            <person name="Miyauchi S."/>
            <person name="Viragh M."/>
            <person name="Kuo A."/>
            <person name="Thoen E."/>
            <person name="Andreopoulos B."/>
            <person name="Lu D."/>
            <person name="Skrede I."/>
            <person name="Drula E."/>
            <person name="Henrissat B."/>
            <person name="Morin E."/>
            <person name="Kohler A."/>
            <person name="Barry K."/>
            <person name="LaButti K."/>
            <person name="Morin E."/>
            <person name="Salamov A."/>
            <person name="Lipzen A."/>
            <person name="Mereny Z."/>
            <person name="Hegedus B."/>
            <person name="Baldrian P."/>
            <person name="Stursova M."/>
            <person name="Weitz H."/>
            <person name="Taylor A."/>
            <person name="Grigoriev I.V."/>
            <person name="Nagy L.G."/>
            <person name="Martin F."/>
            <person name="Kauserud H."/>
        </authorList>
    </citation>
    <scope>NUCLEOTIDE SEQUENCE</scope>
    <source>
        <strain evidence="1">CBHHK182m</strain>
    </source>
</reference>
<sequence>MTDLNTLPAANLGPAANPPIAASSSPQPPVVEGPLSLHAEVNECIHAFGAAVGAANAVALSLDSTPLNLLPLTISHLCETLEIVTKTALDISSAVSLVFAHPGPLRDPTPTGDRDWLAFTGPWVTGTLYGVVPLAPLTAIPDDHEKWFAITRGRYVGLTTNSAISLNAVTGVPSGLSDRLSSQAEALHHFNTALAAHAIAVFE</sequence>
<evidence type="ECO:0000313" key="2">
    <source>
        <dbReference type="Proteomes" id="UP001215598"/>
    </source>
</evidence>
<accession>A0AAD7M9U4</accession>
<dbReference type="EMBL" id="JARKIB010000443">
    <property type="protein sequence ID" value="KAJ7707283.1"/>
    <property type="molecule type" value="Genomic_DNA"/>
</dbReference>
<dbReference type="Proteomes" id="UP001215598">
    <property type="component" value="Unassembled WGS sequence"/>
</dbReference>
<gene>
    <name evidence="1" type="ORF">B0H16DRAFT_1746504</name>
</gene>
<protein>
    <submittedName>
        <fullName evidence="1">Uncharacterized protein</fullName>
    </submittedName>
</protein>
<name>A0AAD7M9U4_9AGAR</name>
<organism evidence="1 2">
    <name type="scientific">Mycena metata</name>
    <dbReference type="NCBI Taxonomy" id="1033252"/>
    <lineage>
        <taxon>Eukaryota</taxon>
        <taxon>Fungi</taxon>
        <taxon>Dikarya</taxon>
        <taxon>Basidiomycota</taxon>
        <taxon>Agaricomycotina</taxon>
        <taxon>Agaricomycetes</taxon>
        <taxon>Agaricomycetidae</taxon>
        <taxon>Agaricales</taxon>
        <taxon>Marasmiineae</taxon>
        <taxon>Mycenaceae</taxon>
        <taxon>Mycena</taxon>
    </lineage>
</organism>